<protein>
    <recommendedName>
        <fullName evidence="4">Cyanovirin-N domain-containing protein</fullName>
    </recommendedName>
</protein>
<proteinExistence type="predicted"/>
<sequence>MAKIHLLLVVALSCLTALTSARTRILHRTWMWNIDPDLSSPECDKNHRVNVNIKVRPQQPAANLNAEKCTTLYKYFDGQIGSPDIDLFLRCDANDSPTSFDGDQDGKLVFTYKVGKFDDAIDWTKHGHVYQKLNGTLKVSDRVLGDVVDVDVKLGVKVDKKKRIAKYQFIYC</sequence>
<evidence type="ECO:0008006" key="4">
    <source>
        <dbReference type="Google" id="ProtNLM"/>
    </source>
</evidence>
<keyword evidence="1" id="KW-0732">Signal</keyword>
<reference evidence="2 3" key="1">
    <citation type="submission" date="2023-08" db="EMBL/GenBank/DDBJ databases">
        <title>Black Yeasts Isolated from many extreme environments.</title>
        <authorList>
            <person name="Coleine C."/>
            <person name="Stajich J.E."/>
            <person name="Selbmann L."/>
        </authorList>
    </citation>
    <scope>NUCLEOTIDE SEQUENCE [LARGE SCALE GENOMIC DNA]</scope>
    <source>
        <strain evidence="2 3">CCFEE 5792</strain>
    </source>
</reference>
<evidence type="ECO:0000313" key="3">
    <source>
        <dbReference type="Proteomes" id="UP001358417"/>
    </source>
</evidence>
<dbReference type="Proteomes" id="UP001358417">
    <property type="component" value="Unassembled WGS sequence"/>
</dbReference>
<feature type="signal peptide" evidence="1">
    <location>
        <begin position="1"/>
        <end position="21"/>
    </location>
</feature>
<organism evidence="2 3">
    <name type="scientific">Exophiala bonariae</name>
    <dbReference type="NCBI Taxonomy" id="1690606"/>
    <lineage>
        <taxon>Eukaryota</taxon>
        <taxon>Fungi</taxon>
        <taxon>Dikarya</taxon>
        <taxon>Ascomycota</taxon>
        <taxon>Pezizomycotina</taxon>
        <taxon>Eurotiomycetes</taxon>
        <taxon>Chaetothyriomycetidae</taxon>
        <taxon>Chaetothyriales</taxon>
        <taxon>Herpotrichiellaceae</taxon>
        <taxon>Exophiala</taxon>
    </lineage>
</organism>
<dbReference type="GeneID" id="89972987"/>
<keyword evidence="3" id="KW-1185">Reference proteome</keyword>
<accession>A0AAV9NRP3</accession>
<dbReference type="EMBL" id="JAVRRD010000002">
    <property type="protein sequence ID" value="KAK5062735.1"/>
    <property type="molecule type" value="Genomic_DNA"/>
</dbReference>
<feature type="chain" id="PRO_5043362043" description="Cyanovirin-N domain-containing protein" evidence="1">
    <location>
        <begin position="22"/>
        <end position="172"/>
    </location>
</feature>
<evidence type="ECO:0000313" key="2">
    <source>
        <dbReference type="EMBL" id="KAK5062735.1"/>
    </source>
</evidence>
<dbReference type="RefSeq" id="XP_064711007.1">
    <property type="nucleotide sequence ID" value="XM_064848383.1"/>
</dbReference>
<name>A0AAV9NRP3_9EURO</name>
<evidence type="ECO:0000256" key="1">
    <source>
        <dbReference type="SAM" id="SignalP"/>
    </source>
</evidence>
<comment type="caution">
    <text evidence="2">The sequence shown here is derived from an EMBL/GenBank/DDBJ whole genome shotgun (WGS) entry which is preliminary data.</text>
</comment>
<dbReference type="AlphaFoldDB" id="A0AAV9NRP3"/>
<gene>
    <name evidence="2" type="ORF">LTR84_004809</name>
</gene>